<evidence type="ECO:0000313" key="1">
    <source>
        <dbReference type="EMBL" id="CAD8868184.1"/>
    </source>
</evidence>
<proteinExistence type="predicted"/>
<dbReference type="GO" id="GO:0003723">
    <property type="term" value="F:RNA binding"/>
    <property type="evidence" value="ECO:0007669"/>
    <property type="project" value="InterPro"/>
</dbReference>
<sequence>MSSLSRLDVPLVYGTLKDRWFVVLKNAGFVAASSKTHPSVESVLRPFCGGRDLSFPIRPEMDTEGLLIVTTDSSMRKCFDEFVRRRLIKSRFRVLADVSSISRGENVPTALGLPFVGFGGVSSRRVLGSLSLPGGGLTKSGRLVSHITSRPVRLRAYNPVGDRLDEARDDLPGIAGRSVWTNESTFRSCLEGETVPPGLTSVVAKSLLSHSSSLQSLHVTPSMAVTEFELESGPTPYPARPSLHTAIYRARILTSAPHQIRAQFASVGCPVLFDKYYHHQFNEELRRKAYHRNDAPSKTEVDGQSTLFGDLGLQLCELELPDPIRPSNMLRIALDTLPSGWDRLHPTRTV</sequence>
<evidence type="ECO:0008006" key="2">
    <source>
        <dbReference type="Google" id="ProtNLM"/>
    </source>
</evidence>
<reference evidence="1" key="1">
    <citation type="submission" date="2021-01" db="EMBL/GenBank/DDBJ databases">
        <authorList>
            <person name="Corre E."/>
            <person name="Pelletier E."/>
            <person name="Niang G."/>
            <person name="Scheremetjew M."/>
            <person name="Finn R."/>
            <person name="Kale V."/>
            <person name="Holt S."/>
            <person name="Cochrane G."/>
            <person name="Meng A."/>
            <person name="Brown T."/>
            <person name="Cohen L."/>
        </authorList>
    </citation>
    <scope>NUCLEOTIDE SEQUENCE</scope>
</reference>
<dbReference type="EMBL" id="HBFQ01060094">
    <property type="protein sequence ID" value="CAD8868184.1"/>
    <property type="molecule type" value="Transcribed_RNA"/>
</dbReference>
<dbReference type="Gene3D" id="3.30.2350.10">
    <property type="entry name" value="Pseudouridine synthase"/>
    <property type="match status" value="1"/>
</dbReference>
<protein>
    <recommendedName>
        <fullName evidence="2">Pseudouridine synthase RsuA/RluA-like domain-containing protein</fullName>
    </recommendedName>
</protein>
<name>A0A7S1AYX9_NOCSC</name>
<dbReference type="GO" id="GO:0001522">
    <property type="term" value="P:pseudouridine synthesis"/>
    <property type="evidence" value="ECO:0007669"/>
    <property type="project" value="InterPro"/>
</dbReference>
<organism evidence="1">
    <name type="scientific">Noctiluca scintillans</name>
    <name type="common">Sea sparkle</name>
    <name type="synonym">Red tide dinoflagellate</name>
    <dbReference type="NCBI Taxonomy" id="2966"/>
    <lineage>
        <taxon>Eukaryota</taxon>
        <taxon>Sar</taxon>
        <taxon>Alveolata</taxon>
        <taxon>Dinophyceae</taxon>
        <taxon>Noctilucales</taxon>
        <taxon>Noctilucaceae</taxon>
        <taxon>Noctiluca</taxon>
    </lineage>
</organism>
<dbReference type="AlphaFoldDB" id="A0A7S1AYX9"/>
<accession>A0A7S1AYX9</accession>
<dbReference type="GO" id="GO:0009982">
    <property type="term" value="F:pseudouridine synthase activity"/>
    <property type="evidence" value="ECO:0007669"/>
    <property type="project" value="InterPro"/>
</dbReference>
<dbReference type="SUPFAM" id="SSF55120">
    <property type="entry name" value="Pseudouridine synthase"/>
    <property type="match status" value="1"/>
</dbReference>
<dbReference type="InterPro" id="IPR020103">
    <property type="entry name" value="PsdUridine_synth_cat_dom_sf"/>
</dbReference>
<gene>
    <name evidence="1" type="ORF">NSCI0253_LOCUS42540</name>
</gene>